<organism evidence="7 8">
    <name type="scientific">Rhizobium mesosinicum</name>
    <dbReference type="NCBI Taxonomy" id="335017"/>
    <lineage>
        <taxon>Bacteria</taxon>
        <taxon>Pseudomonadati</taxon>
        <taxon>Pseudomonadota</taxon>
        <taxon>Alphaproteobacteria</taxon>
        <taxon>Hyphomicrobiales</taxon>
        <taxon>Rhizobiaceae</taxon>
        <taxon>Rhizobium/Agrobacterium group</taxon>
        <taxon>Rhizobium</taxon>
    </lineage>
</organism>
<protein>
    <submittedName>
        <fullName evidence="7">LysE family translocator</fullName>
    </submittedName>
</protein>
<evidence type="ECO:0000313" key="7">
    <source>
        <dbReference type="EMBL" id="MBW9054855.1"/>
    </source>
</evidence>
<feature type="transmembrane region" description="Helical" evidence="6">
    <location>
        <begin position="40"/>
        <end position="63"/>
    </location>
</feature>
<keyword evidence="2" id="KW-1003">Cell membrane</keyword>
<evidence type="ECO:0000256" key="6">
    <source>
        <dbReference type="SAM" id="Phobius"/>
    </source>
</evidence>
<keyword evidence="3 6" id="KW-0812">Transmembrane</keyword>
<evidence type="ECO:0000313" key="8">
    <source>
        <dbReference type="Proteomes" id="UP000717752"/>
    </source>
</evidence>
<reference evidence="7 8" key="1">
    <citation type="journal article" date="2021" name="MBio">
        <title>Poor Competitiveness of Bradyrhizobium in Pigeon Pea Root Colonization in Indian Soils.</title>
        <authorList>
            <person name="Chalasani D."/>
            <person name="Basu A."/>
            <person name="Pullabhotla S.V.S.R.N."/>
            <person name="Jorrin B."/>
            <person name="Neal A.L."/>
            <person name="Poole P.S."/>
            <person name="Podile A.R."/>
            <person name="Tkacz A."/>
        </authorList>
    </citation>
    <scope>NUCLEOTIDE SEQUENCE [LARGE SCALE GENOMIC DNA]</scope>
    <source>
        <strain evidence="7 8">HU56</strain>
    </source>
</reference>
<evidence type="ECO:0000256" key="5">
    <source>
        <dbReference type="ARBA" id="ARBA00023136"/>
    </source>
</evidence>
<sequence>MSIAVLTTYILVVLGLMVIPGPATLLVLARSVSGGRRAGIATGLGIGVGDLIHSTMATFGLSALLATSALAFEVVKYIGVAYLIYLGYRAFIEKPGNLDMAAAPEISPGKAFRQGIFTEILNPKTALFFLAFLPQFVHPESGSVIGQFALLGIIFVALSICVTSALAIGAGSVRGWLNRNRTIGRWQGKVIGSIYMALGVRLAFQQQ</sequence>
<evidence type="ECO:0000256" key="4">
    <source>
        <dbReference type="ARBA" id="ARBA00022989"/>
    </source>
</evidence>
<feature type="transmembrane region" description="Helical" evidence="6">
    <location>
        <begin position="6"/>
        <end position="28"/>
    </location>
</feature>
<dbReference type="PIRSF" id="PIRSF006324">
    <property type="entry name" value="LeuE"/>
    <property type="match status" value="1"/>
</dbReference>
<evidence type="ECO:0000256" key="3">
    <source>
        <dbReference type="ARBA" id="ARBA00022692"/>
    </source>
</evidence>
<keyword evidence="5 6" id="KW-0472">Membrane</keyword>
<keyword evidence="4 6" id="KW-1133">Transmembrane helix</keyword>
<feature type="transmembrane region" description="Helical" evidence="6">
    <location>
        <begin position="120"/>
        <end position="137"/>
    </location>
</feature>
<dbReference type="Pfam" id="PF01810">
    <property type="entry name" value="LysE"/>
    <property type="match status" value="1"/>
</dbReference>
<gene>
    <name evidence="7" type="ORF">JNB85_20840</name>
</gene>
<dbReference type="PANTHER" id="PTHR30086:SF20">
    <property type="entry name" value="ARGININE EXPORTER PROTEIN ARGO-RELATED"/>
    <property type="match status" value="1"/>
</dbReference>
<feature type="transmembrane region" description="Helical" evidence="6">
    <location>
        <begin position="149"/>
        <end position="177"/>
    </location>
</feature>
<dbReference type="Proteomes" id="UP000717752">
    <property type="component" value="Unassembled WGS sequence"/>
</dbReference>
<feature type="transmembrane region" description="Helical" evidence="6">
    <location>
        <begin position="69"/>
        <end position="88"/>
    </location>
</feature>
<accession>A0ABS7GYA7</accession>
<dbReference type="InterPro" id="IPR001123">
    <property type="entry name" value="LeuE-type"/>
</dbReference>
<evidence type="ECO:0000256" key="1">
    <source>
        <dbReference type="ARBA" id="ARBA00004651"/>
    </source>
</evidence>
<dbReference type="PANTHER" id="PTHR30086">
    <property type="entry name" value="ARGININE EXPORTER PROTEIN ARGO"/>
    <property type="match status" value="1"/>
</dbReference>
<keyword evidence="8" id="KW-1185">Reference proteome</keyword>
<comment type="subcellular location">
    <subcellularLocation>
        <location evidence="1">Cell membrane</location>
        <topology evidence="1">Multi-pass membrane protein</topology>
    </subcellularLocation>
</comment>
<evidence type="ECO:0000256" key="2">
    <source>
        <dbReference type="ARBA" id="ARBA00022475"/>
    </source>
</evidence>
<proteinExistence type="predicted"/>
<comment type="caution">
    <text evidence="7">The sequence shown here is derived from an EMBL/GenBank/DDBJ whole genome shotgun (WGS) entry which is preliminary data.</text>
</comment>
<name>A0ABS7GYA7_9HYPH</name>
<dbReference type="RefSeq" id="WP_220336201.1">
    <property type="nucleotide sequence ID" value="NZ_JAEUAK010000008.1"/>
</dbReference>
<dbReference type="EMBL" id="JAEUAK010000008">
    <property type="protein sequence ID" value="MBW9054855.1"/>
    <property type="molecule type" value="Genomic_DNA"/>
</dbReference>